<evidence type="ECO:0000256" key="2">
    <source>
        <dbReference type="ARBA" id="ARBA00005904"/>
    </source>
</evidence>
<dbReference type="RefSeq" id="XP_038780426.1">
    <property type="nucleotide sequence ID" value="XM_038924498.1"/>
</dbReference>
<dbReference type="GO" id="GO:0003723">
    <property type="term" value="F:RNA binding"/>
    <property type="evidence" value="ECO:0007669"/>
    <property type="project" value="TreeGrafter"/>
</dbReference>
<dbReference type="AlphaFoldDB" id="A0A875S5F5"/>
<name>A0A875S5F5_EENNA</name>
<evidence type="ECO:0000313" key="8">
    <source>
        <dbReference type="Proteomes" id="UP000662931"/>
    </source>
</evidence>
<dbReference type="Pfam" id="PF04935">
    <property type="entry name" value="SURF6"/>
    <property type="match status" value="1"/>
</dbReference>
<feature type="compositionally biased region" description="Basic and acidic residues" evidence="4">
    <location>
        <begin position="363"/>
        <end position="401"/>
    </location>
</feature>
<comment type="similarity">
    <text evidence="2">Belongs to the SURF6 family.</text>
</comment>
<dbReference type="PANTHER" id="PTHR14369:SF0">
    <property type="entry name" value="SURFEIT LOCUS PROTEIN 6"/>
    <property type="match status" value="1"/>
</dbReference>
<feature type="compositionally biased region" description="Basic and acidic residues" evidence="4">
    <location>
        <begin position="87"/>
        <end position="178"/>
    </location>
</feature>
<evidence type="ECO:0000256" key="4">
    <source>
        <dbReference type="SAM" id="MobiDB-lite"/>
    </source>
</evidence>
<evidence type="ECO:0000259" key="6">
    <source>
        <dbReference type="Pfam" id="PF15459"/>
    </source>
</evidence>
<feature type="region of interest" description="Disordered" evidence="4">
    <location>
        <begin position="357"/>
        <end position="414"/>
    </location>
</feature>
<protein>
    <recommendedName>
        <fullName evidence="9">Surfeit locus protein 6</fullName>
    </recommendedName>
</protein>
<comment type="subcellular location">
    <subcellularLocation>
        <location evidence="1">Nucleus</location>
    </subcellularLocation>
</comment>
<accession>A0A875S5F5</accession>
<feature type="compositionally biased region" description="Basic and acidic residues" evidence="4">
    <location>
        <begin position="67"/>
        <end position="76"/>
    </location>
</feature>
<dbReference type="Pfam" id="PF15459">
    <property type="entry name" value="RRP14"/>
    <property type="match status" value="1"/>
</dbReference>
<gene>
    <name evidence="7" type="ORF">FOA43_004255</name>
</gene>
<sequence length="429" mass="50104">MVNSLEERLKAHANAFDGLLSLIPAKYYYDDDTSNQWKQKRKSKEERKQNKRKKLDPNQSNEVTAEEVLRNREKEAVPVTIPGTKVVRKEEKKDTKMDKKDIKMDKKDIKMDKKDIKMDKKDIKMDKKDIKMDTKIDKKDSKKDSKKELNEEPKKEPKKELSEEEKKEKEKHLAELRSKLSAKISSMRARRKAPGTNVPGAATSRQQILDERRRKWQLKNMKKEEEKKTGKEGVPEVIEAEEEDGDEDSSSDEEAESSASSVFYGNIEFGDGEKVRTDLSGTRRTKVKKGTAHKDLKGNLNKIWREKEKMNNVGAEKREALEKKKQWSHAMASVEGIKIKDDEQLLKKALKRKEAVKRKTKRQWGERVRGVREMKHAKEDRRQENIRIRKENKGKSSKDQVKQLPSHKKLSRAYVKRARAGFEGRLKRK</sequence>
<feature type="domain" description="Ribosomal RNA-processing protein 14/surfeit locus protein 6 C-terminal" evidence="5">
    <location>
        <begin position="206"/>
        <end position="398"/>
    </location>
</feature>
<organism evidence="7 8">
    <name type="scientific">Eeniella nana</name>
    <name type="common">Yeast</name>
    <name type="synonym">Brettanomyces nanus</name>
    <dbReference type="NCBI Taxonomy" id="13502"/>
    <lineage>
        <taxon>Eukaryota</taxon>
        <taxon>Fungi</taxon>
        <taxon>Dikarya</taxon>
        <taxon>Ascomycota</taxon>
        <taxon>Saccharomycotina</taxon>
        <taxon>Pichiomycetes</taxon>
        <taxon>Pichiales</taxon>
        <taxon>Pichiaceae</taxon>
        <taxon>Brettanomyces</taxon>
    </lineage>
</organism>
<dbReference type="GO" id="GO:0003677">
    <property type="term" value="F:DNA binding"/>
    <property type="evidence" value="ECO:0007669"/>
    <property type="project" value="TreeGrafter"/>
</dbReference>
<evidence type="ECO:0000259" key="5">
    <source>
        <dbReference type="Pfam" id="PF04935"/>
    </source>
</evidence>
<dbReference type="InterPro" id="IPR007019">
    <property type="entry name" value="SURF6"/>
</dbReference>
<dbReference type="EMBL" id="CP064815">
    <property type="protein sequence ID" value="QPG76861.1"/>
    <property type="molecule type" value="Genomic_DNA"/>
</dbReference>
<feature type="region of interest" description="Disordered" evidence="4">
    <location>
        <begin position="33"/>
        <end position="293"/>
    </location>
</feature>
<dbReference type="OrthoDB" id="444809at2759"/>
<dbReference type="InterPro" id="IPR029190">
    <property type="entry name" value="Rrp14/SURF6_C"/>
</dbReference>
<dbReference type="PANTHER" id="PTHR14369">
    <property type="entry name" value="SURFEIT LOCUS PROTEIN 6"/>
    <property type="match status" value="1"/>
</dbReference>
<evidence type="ECO:0008006" key="9">
    <source>
        <dbReference type="Google" id="ProtNLM"/>
    </source>
</evidence>
<keyword evidence="8" id="KW-1185">Reference proteome</keyword>
<dbReference type="KEGG" id="bnn:FOA43_004255"/>
<feature type="domain" description="Ribosomal RNA-processing protein 14 N-terminal" evidence="6">
    <location>
        <begin position="8"/>
        <end position="57"/>
    </location>
</feature>
<feature type="compositionally biased region" description="Basic residues" evidence="4">
    <location>
        <begin position="405"/>
        <end position="414"/>
    </location>
</feature>
<dbReference type="InterPro" id="IPR029188">
    <property type="entry name" value="Rrp14_N"/>
</dbReference>
<dbReference type="GO" id="GO:0042274">
    <property type="term" value="P:ribosomal small subunit biogenesis"/>
    <property type="evidence" value="ECO:0007669"/>
    <property type="project" value="TreeGrafter"/>
</dbReference>
<dbReference type="Proteomes" id="UP000662931">
    <property type="component" value="Chromosome 4"/>
</dbReference>
<evidence type="ECO:0000256" key="1">
    <source>
        <dbReference type="ARBA" id="ARBA00004123"/>
    </source>
</evidence>
<dbReference type="GO" id="GO:0005730">
    <property type="term" value="C:nucleolus"/>
    <property type="evidence" value="ECO:0007669"/>
    <property type="project" value="TreeGrafter"/>
</dbReference>
<feature type="compositionally biased region" description="Basic and acidic residues" evidence="4">
    <location>
        <begin position="221"/>
        <end position="234"/>
    </location>
</feature>
<dbReference type="GeneID" id="62197655"/>
<evidence type="ECO:0000313" key="7">
    <source>
        <dbReference type="EMBL" id="QPG76861.1"/>
    </source>
</evidence>
<reference evidence="7" key="1">
    <citation type="submission" date="2020-10" db="EMBL/GenBank/DDBJ databases">
        <authorList>
            <person name="Roach M.J.R."/>
        </authorList>
    </citation>
    <scope>NUCLEOTIDE SEQUENCE</scope>
    <source>
        <strain evidence="7">CBS 1945</strain>
    </source>
</reference>
<evidence type="ECO:0000256" key="3">
    <source>
        <dbReference type="ARBA" id="ARBA00023242"/>
    </source>
</evidence>
<feature type="compositionally biased region" description="Acidic residues" evidence="4">
    <location>
        <begin position="238"/>
        <end position="256"/>
    </location>
</feature>
<proteinExistence type="inferred from homology"/>
<dbReference type="GO" id="GO:0042273">
    <property type="term" value="P:ribosomal large subunit biogenesis"/>
    <property type="evidence" value="ECO:0007669"/>
    <property type="project" value="TreeGrafter"/>
</dbReference>
<keyword evidence="3" id="KW-0539">Nucleus</keyword>